<dbReference type="Proteomes" id="UP000000637">
    <property type="component" value="Plasmid pTC2"/>
</dbReference>
<geneLocation type="plasmid" evidence="1 2">
    <name>pTC2</name>
</geneLocation>
<keyword evidence="2" id="KW-1185">Reference proteome</keyword>
<sequence>MTLAVSSSDGRASAALNNPPCHEIVTMMLGGYY</sequence>
<dbReference type="KEGG" id="aau:AAur_pTC20037"/>
<reference evidence="1 2" key="1">
    <citation type="journal article" date="2006" name="PLoS Genet.">
        <title>Secrets of soil survival revealed by the genome sequence of Arthrobacter aurescens TC1.</title>
        <authorList>
            <person name="Mongodin E.F."/>
            <person name="Shapir N."/>
            <person name="Daugherty S.C."/>
            <person name="DeBoy R.T."/>
            <person name="Emerson J.B."/>
            <person name="Shvartzbeyn A."/>
            <person name="Radune D."/>
            <person name="Vamathevan J."/>
            <person name="Riggs F."/>
            <person name="Grinberg V."/>
            <person name="Khouri H."/>
            <person name="Wackett L.P."/>
            <person name="Nelson K.E."/>
            <person name="Sadowsky M.J."/>
        </authorList>
    </citation>
    <scope>NUCLEOTIDE SEQUENCE [LARGE SCALE GENOMIC DNA]</scope>
    <source>
        <strain evidence="1 2">TC1</strain>
    </source>
</reference>
<name>A1RD90_PAEAT</name>
<keyword evidence="1" id="KW-0614">Plasmid</keyword>
<dbReference type="EMBL" id="CP000476">
    <property type="protein sequence ID" value="ABM10665.1"/>
    <property type="molecule type" value="Genomic_DNA"/>
</dbReference>
<evidence type="ECO:0000313" key="1">
    <source>
        <dbReference type="EMBL" id="ABM10665.1"/>
    </source>
</evidence>
<proteinExistence type="predicted"/>
<protein>
    <submittedName>
        <fullName evidence="1">Uncharacterized protein</fullName>
    </submittedName>
</protein>
<dbReference type="HOGENOM" id="CLU_3380215_0_0_11"/>
<organism evidence="1 2">
    <name type="scientific">Paenarthrobacter aurescens (strain TC1)</name>
    <dbReference type="NCBI Taxonomy" id="290340"/>
    <lineage>
        <taxon>Bacteria</taxon>
        <taxon>Bacillati</taxon>
        <taxon>Actinomycetota</taxon>
        <taxon>Actinomycetes</taxon>
        <taxon>Micrococcales</taxon>
        <taxon>Micrococcaceae</taxon>
        <taxon>Paenarthrobacter</taxon>
    </lineage>
</organism>
<dbReference type="AlphaFoldDB" id="A1RD90"/>
<gene>
    <name evidence="1" type="ordered locus">AAur_pTC20037</name>
</gene>
<accession>A1RD90</accession>
<evidence type="ECO:0000313" key="2">
    <source>
        <dbReference type="Proteomes" id="UP000000637"/>
    </source>
</evidence>